<keyword evidence="4" id="KW-0788">Thiol protease</keyword>
<feature type="region of interest" description="Disordered" evidence="5">
    <location>
        <begin position="44"/>
        <end position="82"/>
    </location>
</feature>
<reference evidence="8" key="1">
    <citation type="submission" date="2019-01" db="EMBL/GenBank/DDBJ databases">
        <title>Cytophagaceae bacterium strain CAR-16.</title>
        <authorList>
            <person name="Chen W.-M."/>
        </authorList>
    </citation>
    <scope>NUCLEOTIDE SEQUENCE [LARGE SCALE GENOMIC DNA]</scope>
    <source>
        <strain evidence="8">WWJ-16</strain>
    </source>
</reference>
<dbReference type="SUPFAM" id="SSF54001">
    <property type="entry name" value="Cysteine proteinases"/>
    <property type="match status" value="1"/>
</dbReference>
<dbReference type="GO" id="GO:0008234">
    <property type="term" value="F:cysteine-type peptidase activity"/>
    <property type="evidence" value="ECO:0007669"/>
    <property type="project" value="UniProtKB-KW"/>
</dbReference>
<evidence type="ECO:0000256" key="3">
    <source>
        <dbReference type="ARBA" id="ARBA00022801"/>
    </source>
</evidence>
<evidence type="ECO:0000256" key="4">
    <source>
        <dbReference type="ARBA" id="ARBA00022807"/>
    </source>
</evidence>
<dbReference type="PROSITE" id="PS51257">
    <property type="entry name" value="PROKAR_LIPOPROTEIN"/>
    <property type="match status" value="1"/>
</dbReference>
<proteinExistence type="inferred from homology"/>
<keyword evidence="2" id="KW-0645">Protease</keyword>
<dbReference type="Proteomes" id="UP000289857">
    <property type="component" value="Unassembled WGS sequence"/>
</dbReference>
<evidence type="ECO:0000256" key="2">
    <source>
        <dbReference type="ARBA" id="ARBA00022670"/>
    </source>
</evidence>
<name>A0A4Q1K8L4_9FLAO</name>
<accession>A0A4Q1K8L4</accession>
<evidence type="ECO:0000313" key="7">
    <source>
        <dbReference type="EMBL" id="RXR22273.1"/>
    </source>
</evidence>
<dbReference type="PROSITE" id="PS51935">
    <property type="entry name" value="NLPC_P60"/>
    <property type="match status" value="1"/>
</dbReference>
<feature type="domain" description="NlpC/P60" evidence="6">
    <location>
        <begin position="101"/>
        <end position="227"/>
    </location>
</feature>
<comment type="similarity">
    <text evidence="1">Belongs to the peptidase C40 family.</text>
</comment>
<dbReference type="AlphaFoldDB" id="A0A4Q1K8L4"/>
<dbReference type="EMBL" id="SBKN01000005">
    <property type="protein sequence ID" value="RXR22273.1"/>
    <property type="molecule type" value="Genomic_DNA"/>
</dbReference>
<evidence type="ECO:0000256" key="1">
    <source>
        <dbReference type="ARBA" id="ARBA00007074"/>
    </source>
</evidence>
<keyword evidence="3" id="KW-0378">Hydrolase</keyword>
<dbReference type="GO" id="GO:0006508">
    <property type="term" value="P:proteolysis"/>
    <property type="evidence" value="ECO:0007669"/>
    <property type="project" value="UniProtKB-KW"/>
</dbReference>
<dbReference type="InterPro" id="IPR038765">
    <property type="entry name" value="Papain-like_cys_pep_sf"/>
</dbReference>
<sequence>MSKWFGFIALLMVLVSCKSTQSPIITSKKEAIKQKKYTTYTPQKTTTATASSATKDAKPKKVKSIPIPKEPENPTPSQTKKQTIVLDQNEDDIVLTTDDATYFSEQLVNNAMDYIGTPYRGGGTSRDGFDCSGLMFTTFQAFDIILPRSSHEMARIGRVLDRSEIRRGDLIFFRTNGRRTINHVGMVTEVTEDEIKFVHSSTQQGVVVSSTKEPYYQRTFAQVNRVIE</sequence>
<dbReference type="RefSeq" id="WP_129461731.1">
    <property type="nucleotide sequence ID" value="NZ_SBKN01000005.1"/>
</dbReference>
<protein>
    <submittedName>
        <fullName evidence="7">NlpC/P60 family protein</fullName>
    </submittedName>
</protein>
<dbReference type="PANTHER" id="PTHR47053:SF1">
    <property type="entry name" value="MUREIN DD-ENDOPEPTIDASE MEPH-RELATED"/>
    <property type="match status" value="1"/>
</dbReference>
<evidence type="ECO:0000313" key="8">
    <source>
        <dbReference type="Proteomes" id="UP000289857"/>
    </source>
</evidence>
<evidence type="ECO:0000259" key="6">
    <source>
        <dbReference type="PROSITE" id="PS51935"/>
    </source>
</evidence>
<gene>
    <name evidence="7" type="ORF">EQG61_09755</name>
</gene>
<dbReference type="Gene3D" id="3.90.1720.10">
    <property type="entry name" value="endopeptidase domain like (from Nostoc punctiforme)"/>
    <property type="match status" value="1"/>
</dbReference>
<keyword evidence="8" id="KW-1185">Reference proteome</keyword>
<comment type="caution">
    <text evidence="7">The sequence shown here is derived from an EMBL/GenBank/DDBJ whole genome shotgun (WGS) entry which is preliminary data.</text>
</comment>
<dbReference type="InterPro" id="IPR051202">
    <property type="entry name" value="Peptidase_C40"/>
</dbReference>
<dbReference type="OrthoDB" id="9807055at2"/>
<dbReference type="Pfam" id="PF00877">
    <property type="entry name" value="NLPC_P60"/>
    <property type="match status" value="1"/>
</dbReference>
<dbReference type="InterPro" id="IPR000064">
    <property type="entry name" value="NLP_P60_dom"/>
</dbReference>
<dbReference type="PANTHER" id="PTHR47053">
    <property type="entry name" value="MUREIN DD-ENDOPEPTIDASE MEPH-RELATED"/>
    <property type="match status" value="1"/>
</dbReference>
<evidence type="ECO:0000256" key="5">
    <source>
        <dbReference type="SAM" id="MobiDB-lite"/>
    </source>
</evidence>
<feature type="compositionally biased region" description="Low complexity" evidence="5">
    <location>
        <begin position="44"/>
        <end position="54"/>
    </location>
</feature>
<organism evidence="7 8">
    <name type="scientific">Flavobacterium stagni</name>
    <dbReference type="NCBI Taxonomy" id="2506421"/>
    <lineage>
        <taxon>Bacteria</taxon>
        <taxon>Pseudomonadati</taxon>
        <taxon>Bacteroidota</taxon>
        <taxon>Flavobacteriia</taxon>
        <taxon>Flavobacteriales</taxon>
        <taxon>Flavobacteriaceae</taxon>
        <taxon>Flavobacterium</taxon>
    </lineage>
</organism>